<evidence type="ECO:0000259" key="10">
    <source>
        <dbReference type="Pfam" id="PF00999"/>
    </source>
</evidence>
<reference evidence="11 12" key="1">
    <citation type="submission" date="2017-06" db="EMBL/GenBank/DDBJ databases">
        <title>Genome sequencing of cyanobaciteial culture collection at National Institute for Environmental Studies (NIES).</title>
        <authorList>
            <person name="Hirose Y."/>
            <person name="Shimura Y."/>
            <person name="Fujisawa T."/>
            <person name="Nakamura Y."/>
            <person name="Kawachi M."/>
        </authorList>
    </citation>
    <scope>NUCLEOTIDE SEQUENCE [LARGE SCALE GENOMIC DNA]</scope>
    <source>
        <strain evidence="11 12">NIES-806</strain>
    </source>
</reference>
<evidence type="ECO:0000256" key="8">
    <source>
        <dbReference type="ARBA" id="ARBA00023136"/>
    </source>
</evidence>
<keyword evidence="6 9" id="KW-1133">Transmembrane helix</keyword>
<evidence type="ECO:0000313" key="12">
    <source>
        <dbReference type="Proteomes" id="UP000218702"/>
    </source>
</evidence>
<dbReference type="Proteomes" id="UP000218702">
    <property type="component" value="Chromosome"/>
</dbReference>
<evidence type="ECO:0000256" key="6">
    <source>
        <dbReference type="ARBA" id="ARBA00022989"/>
    </source>
</evidence>
<evidence type="ECO:0000256" key="2">
    <source>
        <dbReference type="ARBA" id="ARBA00005551"/>
    </source>
</evidence>
<gene>
    <name evidence="11" type="ORF">NIES806_01450</name>
</gene>
<keyword evidence="12" id="KW-1185">Reference proteome</keyword>
<keyword evidence="8 9" id="KW-0472">Membrane</keyword>
<sequence>MPVNFINEPIISFTILLIAIFIVPPLFERLKLPGLVGLLLAGVLLGQNGLNLLNPKSETIKLLSDIGKIYLIVNTNILTIVGDDIAKVIIEQAQAFDLVVLRSVRYRTAGGLAVSEVTTQVINNLKCSIIMLGEPQ</sequence>
<feature type="domain" description="Cation/H+ exchanger transmembrane" evidence="10">
    <location>
        <begin position="18"/>
        <end position="72"/>
    </location>
</feature>
<evidence type="ECO:0000256" key="5">
    <source>
        <dbReference type="ARBA" id="ARBA00022692"/>
    </source>
</evidence>
<protein>
    <submittedName>
        <fullName evidence="11">Sodium/hydrogen exchanger</fullName>
    </submittedName>
</protein>
<comment type="subcellular location">
    <subcellularLocation>
        <location evidence="1">Membrane</location>
        <topology evidence="1">Multi-pass membrane protein</topology>
    </subcellularLocation>
</comment>
<keyword evidence="7" id="KW-0406">Ion transport</keyword>
<keyword evidence="5 9" id="KW-0812">Transmembrane</keyword>
<name>A0A1Z4UY09_9CYAN</name>
<evidence type="ECO:0000256" key="3">
    <source>
        <dbReference type="ARBA" id="ARBA00022448"/>
    </source>
</evidence>
<accession>A0A1Z4UY09</accession>
<evidence type="ECO:0000256" key="4">
    <source>
        <dbReference type="ARBA" id="ARBA00022449"/>
    </source>
</evidence>
<feature type="transmembrane region" description="Helical" evidence="9">
    <location>
        <begin position="9"/>
        <end position="27"/>
    </location>
</feature>
<dbReference type="Pfam" id="PF00999">
    <property type="entry name" value="Na_H_Exchanger"/>
    <property type="match status" value="1"/>
</dbReference>
<evidence type="ECO:0000256" key="7">
    <source>
        <dbReference type="ARBA" id="ARBA00023065"/>
    </source>
</evidence>
<dbReference type="GO" id="GO:1902600">
    <property type="term" value="P:proton transmembrane transport"/>
    <property type="evidence" value="ECO:0007669"/>
    <property type="project" value="InterPro"/>
</dbReference>
<dbReference type="RefSeq" id="WP_407919763.1">
    <property type="nucleotide sequence ID" value="NZ_AP018316.1"/>
</dbReference>
<dbReference type="SUPFAM" id="SSF52402">
    <property type="entry name" value="Adenine nucleotide alpha hydrolases-like"/>
    <property type="match status" value="1"/>
</dbReference>
<keyword evidence="4" id="KW-0050">Antiport</keyword>
<keyword evidence="3" id="KW-0813">Transport</keyword>
<dbReference type="PANTHER" id="PTHR43562:SF4">
    <property type="entry name" value="NA(+)_H(+) ANTIPORTER NHAS5"/>
    <property type="match status" value="1"/>
</dbReference>
<dbReference type="KEGG" id="dcm:NIES806_01450"/>
<dbReference type="GO" id="GO:0016020">
    <property type="term" value="C:membrane"/>
    <property type="evidence" value="ECO:0007669"/>
    <property type="project" value="UniProtKB-SubCell"/>
</dbReference>
<dbReference type="AlphaFoldDB" id="A0A1Z4UY09"/>
<feature type="transmembrane region" description="Helical" evidence="9">
    <location>
        <begin position="33"/>
        <end position="53"/>
    </location>
</feature>
<evidence type="ECO:0000256" key="9">
    <source>
        <dbReference type="SAM" id="Phobius"/>
    </source>
</evidence>
<dbReference type="Gene3D" id="1.20.1530.20">
    <property type="match status" value="1"/>
</dbReference>
<evidence type="ECO:0000313" key="11">
    <source>
        <dbReference type="EMBL" id="BAZ83965.1"/>
    </source>
</evidence>
<organism evidence="11 12">
    <name type="scientific">Dolichospermum compactum NIES-806</name>
    <dbReference type="NCBI Taxonomy" id="1973481"/>
    <lineage>
        <taxon>Bacteria</taxon>
        <taxon>Bacillati</taxon>
        <taxon>Cyanobacteriota</taxon>
        <taxon>Cyanophyceae</taxon>
        <taxon>Nostocales</taxon>
        <taxon>Aphanizomenonaceae</taxon>
        <taxon>Dolichospermum</taxon>
        <taxon>Dolichospermum compactum</taxon>
    </lineage>
</organism>
<proteinExistence type="inferred from homology"/>
<dbReference type="EMBL" id="AP018316">
    <property type="protein sequence ID" value="BAZ83965.1"/>
    <property type="molecule type" value="Genomic_DNA"/>
</dbReference>
<dbReference type="InterPro" id="IPR038770">
    <property type="entry name" value="Na+/solute_symporter_sf"/>
</dbReference>
<dbReference type="PANTHER" id="PTHR43562">
    <property type="entry name" value="NAPA-TYPE SODIUM/HYDROGEN ANTIPORTER"/>
    <property type="match status" value="1"/>
</dbReference>
<comment type="similarity">
    <text evidence="2">Belongs to the monovalent cation:proton antiporter 2 (CPA2) transporter (TC 2.A.37) family.</text>
</comment>
<evidence type="ECO:0000256" key="1">
    <source>
        <dbReference type="ARBA" id="ARBA00004141"/>
    </source>
</evidence>
<dbReference type="InterPro" id="IPR006153">
    <property type="entry name" value="Cation/H_exchanger_TM"/>
</dbReference>
<dbReference type="GO" id="GO:0015297">
    <property type="term" value="F:antiporter activity"/>
    <property type="evidence" value="ECO:0007669"/>
    <property type="project" value="UniProtKB-KW"/>
</dbReference>